<evidence type="ECO:0000313" key="4">
    <source>
        <dbReference type="Proteomes" id="UP000507470"/>
    </source>
</evidence>
<organism evidence="3 4">
    <name type="scientific">Mytilus coruscus</name>
    <name type="common">Sea mussel</name>
    <dbReference type="NCBI Taxonomy" id="42192"/>
    <lineage>
        <taxon>Eukaryota</taxon>
        <taxon>Metazoa</taxon>
        <taxon>Spiralia</taxon>
        <taxon>Lophotrochozoa</taxon>
        <taxon>Mollusca</taxon>
        <taxon>Bivalvia</taxon>
        <taxon>Autobranchia</taxon>
        <taxon>Pteriomorphia</taxon>
        <taxon>Mytilida</taxon>
        <taxon>Mytiloidea</taxon>
        <taxon>Mytilidae</taxon>
        <taxon>Mytilinae</taxon>
        <taxon>Mytilus</taxon>
    </lineage>
</organism>
<feature type="domain" description="Ig-like" evidence="2">
    <location>
        <begin position="1"/>
        <end position="100"/>
    </location>
</feature>
<dbReference type="PROSITE" id="PS50835">
    <property type="entry name" value="IG_LIKE"/>
    <property type="match status" value="1"/>
</dbReference>
<evidence type="ECO:0000313" key="3">
    <source>
        <dbReference type="EMBL" id="CAC5420528.1"/>
    </source>
</evidence>
<dbReference type="OrthoDB" id="6129002at2759"/>
<evidence type="ECO:0000259" key="2">
    <source>
        <dbReference type="PROSITE" id="PS50835"/>
    </source>
</evidence>
<dbReference type="InterPro" id="IPR036179">
    <property type="entry name" value="Ig-like_dom_sf"/>
</dbReference>
<gene>
    <name evidence="3" type="ORF">MCOR_52747</name>
</gene>
<protein>
    <recommendedName>
        <fullName evidence="2">Ig-like domain-containing protein</fullName>
    </recommendedName>
</protein>
<feature type="compositionally biased region" description="Low complexity" evidence="1">
    <location>
        <begin position="228"/>
        <end position="240"/>
    </location>
</feature>
<evidence type="ECO:0000256" key="1">
    <source>
        <dbReference type="SAM" id="MobiDB-lite"/>
    </source>
</evidence>
<keyword evidence="4" id="KW-1185">Reference proteome</keyword>
<feature type="region of interest" description="Disordered" evidence="1">
    <location>
        <begin position="221"/>
        <end position="270"/>
    </location>
</feature>
<dbReference type="AlphaFoldDB" id="A0A6J8EJG3"/>
<proteinExistence type="predicted"/>
<dbReference type="SMART" id="SM00409">
    <property type="entry name" value="IG"/>
    <property type="match status" value="1"/>
</dbReference>
<reference evidence="3 4" key="1">
    <citation type="submission" date="2020-06" db="EMBL/GenBank/DDBJ databases">
        <authorList>
            <person name="Li R."/>
            <person name="Bekaert M."/>
        </authorList>
    </citation>
    <scope>NUCLEOTIDE SEQUENCE [LARGE SCALE GENOMIC DNA]</scope>
    <source>
        <strain evidence="4">wild</strain>
    </source>
</reference>
<dbReference type="Gene3D" id="2.60.40.10">
    <property type="entry name" value="Immunoglobulins"/>
    <property type="match status" value="1"/>
</dbReference>
<sequence length="312" mass="35713">MNDIVPVRVQKGEKVILKCCGSGNARTWLGPDVNNETKETVLYFSNNLKNPKLNQSNYFVQKNDRNYDLIIFNFQNENTGFYVCRFSNNGGFHETKFNVSLIDMSSSSTTMYSKERKTDTSSDWETNATQIKEDNPCTCNSTLNDEYWKVSGGFVGGIFVCLICSNVYCYLKRKKSSNVIFEIQREDLYDEIGTTNYNIVNIETLRDDTRDRMAVMDLSGTNIDTRSSESSTASYSSTKDSLSRKTEGSDNTYESINQDQNHTPENRKCEISTTTSTSFYENTVVFPITNQKKKGGTDYKTPWLFIYNREEN</sequence>
<dbReference type="InterPro" id="IPR003599">
    <property type="entry name" value="Ig_sub"/>
</dbReference>
<dbReference type="Proteomes" id="UP000507470">
    <property type="component" value="Unassembled WGS sequence"/>
</dbReference>
<accession>A0A6J8EJG3</accession>
<name>A0A6J8EJG3_MYTCO</name>
<dbReference type="SUPFAM" id="SSF48726">
    <property type="entry name" value="Immunoglobulin"/>
    <property type="match status" value="1"/>
</dbReference>
<dbReference type="InterPro" id="IPR007110">
    <property type="entry name" value="Ig-like_dom"/>
</dbReference>
<dbReference type="InterPro" id="IPR013106">
    <property type="entry name" value="Ig_V-set"/>
</dbReference>
<dbReference type="InterPro" id="IPR013783">
    <property type="entry name" value="Ig-like_fold"/>
</dbReference>
<dbReference type="Pfam" id="PF07686">
    <property type="entry name" value="V-set"/>
    <property type="match status" value="1"/>
</dbReference>
<feature type="compositionally biased region" description="Polar residues" evidence="1">
    <location>
        <begin position="249"/>
        <end position="261"/>
    </location>
</feature>
<dbReference type="EMBL" id="CACVKT020009153">
    <property type="protein sequence ID" value="CAC5420528.1"/>
    <property type="molecule type" value="Genomic_DNA"/>
</dbReference>